<dbReference type="Proteomes" id="UP000077069">
    <property type="component" value="Unassembled WGS sequence"/>
</dbReference>
<accession>A0A177CF23</accession>
<dbReference type="RefSeq" id="XP_018035685.1">
    <property type="nucleotide sequence ID" value="XM_018183023.1"/>
</dbReference>
<evidence type="ECO:0000313" key="3">
    <source>
        <dbReference type="Proteomes" id="UP000077069"/>
    </source>
</evidence>
<evidence type="ECO:0000313" key="2">
    <source>
        <dbReference type="EMBL" id="OAG05320.1"/>
    </source>
</evidence>
<feature type="transmembrane region" description="Helical" evidence="1">
    <location>
        <begin position="117"/>
        <end position="140"/>
    </location>
</feature>
<sequence>MAHVIEQPPSRYAGHDAEASVPIRYNAAYDPEVVPMRGMNNSDRPPSIEMSRTAYSNGFPNSYANGGYFPDDLPERPAPPPLATASWKQRWHKFFVFSLSSYSLIHTPDGKVRLRHLAMLTVLALRTGMSALSILSAVIKGSIAQIVIYSLLTLLGFWFTATCLAIIGDAEGEKPLWRFQITRLHFDIFLGACVVIHAVLVVTWFFGLSGWGLELTSIGMWLAILGVASIAGWQPELPTYQTWAK</sequence>
<feature type="transmembrane region" description="Helical" evidence="1">
    <location>
        <begin position="146"/>
        <end position="167"/>
    </location>
</feature>
<keyword evidence="1" id="KW-0472">Membrane</keyword>
<feature type="transmembrane region" description="Helical" evidence="1">
    <location>
        <begin position="188"/>
        <end position="206"/>
    </location>
</feature>
<gene>
    <name evidence="2" type="ORF">CC84DRAFT_1218677</name>
</gene>
<evidence type="ECO:0000256" key="1">
    <source>
        <dbReference type="SAM" id="Phobius"/>
    </source>
</evidence>
<dbReference type="OrthoDB" id="3750908at2759"/>
<keyword evidence="3" id="KW-1185">Reference proteome</keyword>
<keyword evidence="1" id="KW-1133">Transmembrane helix</keyword>
<proteinExistence type="predicted"/>
<feature type="transmembrane region" description="Helical" evidence="1">
    <location>
        <begin position="218"/>
        <end position="235"/>
    </location>
</feature>
<name>A0A177CF23_9PLEO</name>
<dbReference type="STRING" id="1460663.A0A177CF23"/>
<dbReference type="GeneID" id="28766509"/>
<reference evidence="2 3" key="1">
    <citation type="submission" date="2016-05" db="EMBL/GenBank/DDBJ databases">
        <title>Comparative analysis of secretome profiles of manganese(II)-oxidizing ascomycete fungi.</title>
        <authorList>
            <consortium name="DOE Joint Genome Institute"/>
            <person name="Zeiner C.A."/>
            <person name="Purvine S.O."/>
            <person name="Zink E.M."/>
            <person name="Wu S."/>
            <person name="Pasa-Tolic L."/>
            <person name="Chaput D.L."/>
            <person name="Haridas S."/>
            <person name="Grigoriev I.V."/>
            <person name="Santelli C.M."/>
            <person name="Hansel C.M."/>
        </authorList>
    </citation>
    <scope>NUCLEOTIDE SEQUENCE [LARGE SCALE GENOMIC DNA]</scope>
    <source>
        <strain evidence="2 3">AP3s5-JAC2a</strain>
    </source>
</reference>
<dbReference type="AlphaFoldDB" id="A0A177CF23"/>
<keyword evidence="1" id="KW-0812">Transmembrane</keyword>
<dbReference type="EMBL" id="KV441553">
    <property type="protein sequence ID" value="OAG05320.1"/>
    <property type="molecule type" value="Genomic_DNA"/>
</dbReference>
<dbReference type="InParanoid" id="A0A177CF23"/>
<protein>
    <submittedName>
        <fullName evidence="2">Uncharacterized protein</fullName>
    </submittedName>
</protein>
<organism evidence="2 3">
    <name type="scientific">Paraphaeosphaeria sporulosa</name>
    <dbReference type="NCBI Taxonomy" id="1460663"/>
    <lineage>
        <taxon>Eukaryota</taxon>
        <taxon>Fungi</taxon>
        <taxon>Dikarya</taxon>
        <taxon>Ascomycota</taxon>
        <taxon>Pezizomycotina</taxon>
        <taxon>Dothideomycetes</taxon>
        <taxon>Pleosporomycetidae</taxon>
        <taxon>Pleosporales</taxon>
        <taxon>Massarineae</taxon>
        <taxon>Didymosphaeriaceae</taxon>
        <taxon>Paraphaeosphaeria</taxon>
    </lineage>
</organism>